<dbReference type="PANTHER" id="PTHR24221:SF654">
    <property type="entry name" value="ATP-BINDING CASSETTE SUB-FAMILY B MEMBER 6"/>
    <property type="match status" value="1"/>
</dbReference>
<dbReference type="SMART" id="SM00382">
    <property type="entry name" value="AAA"/>
    <property type="match status" value="1"/>
</dbReference>
<evidence type="ECO:0000256" key="3">
    <source>
        <dbReference type="ARBA" id="ARBA00022741"/>
    </source>
</evidence>
<dbReference type="AlphaFoldDB" id="A0A2V5K5M6"/>
<comment type="subcellular location">
    <subcellularLocation>
        <location evidence="1">Cell membrane</location>
        <topology evidence="1">Multi-pass membrane protein</topology>
    </subcellularLocation>
</comment>
<organism evidence="9 10">
    <name type="scientific">Paenibacillus flagellatus</name>
    <dbReference type="NCBI Taxonomy" id="2211139"/>
    <lineage>
        <taxon>Bacteria</taxon>
        <taxon>Bacillati</taxon>
        <taxon>Bacillota</taxon>
        <taxon>Bacilli</taxon>
        <taxon>Bacillales</taxon>
        <taxon>Paenibacillaceae</taxon>
        <taxon>Paenibacillus</taxon>
    </lineage>
</organism>
<dbReference type="GO" id="GO:0005886">
    <property type="term" value="C:plasma membrane"/>
    <property type="evidence" value="ECO:0007669"/>
    <property type="project" value="UniProtKB-SubCell"/>
</dbReference>
<dbReference type="EMBL" id="QJVJ01000006">
    <property type="protein sequence ID" value="PYI54072.1"/>
    <property type="molecule type" value="Genomic_DNA"/>
</dbReference>
<dbReference type="InterPro" id="IPR039421">
    <property type="entry name" value="Type_1_exporter"/>
</dbReference>
<gene>
    <name evidence="9" type="ORF">DLM86_15595</name>
</gene>
<proteinExistence type="predicted"/>
<dbReference type="CDD" id="cd03228">
    <property type="entry name" value="ABCC_MRP_Like"/>
    <property type="match status" value="1"/>
</dbReference>
<keyword evidence="5 7" id="KW-1133">Transmembrane helix</keyword>
<dbReference type="GO" id="GO:0005524">
    <property type="term" value="F:ATP binding"/>
    <property type="evidence" value="ECO:0007669"/>
    <property type="project" value="UniProtKB-KW"/>
</dbReference>
<keyword evidence="4" id="KW-0067">ATP-binding</keyword>
<dbReference type="InterPro" id="IPR027417">
    <property type="entry name" value="P-loop_NTPase"/>
</dbReference>
<protein>
    <recommendedName>
        <fullName evidence="8">ABC transporter domain-containing protein</fullName>
    </recommendedName>
</protein>
<feature type="transmembrane region" description="Helical" evidence="7">
    <location>
        <begin position="149"/>
        <end position="169"/>
    </location>
</feature>
<dbReference type="Proteomes" id="UP000247476">
    <property type="component" value="Unassembled WGS sequence"/>
</dbReference>
<dbReference type="OrthoDB" id="9806127at2"/>
<dbReference type="InterPro" id="IPR003593">
    <property type="entry name" value="AAA+_ATPase"/>
</dbReference>
<evidence type="ECO:0000256" key="6">
    <source>
        <dbReference type="ARBA" id="ARBA00023136"/>
    </source>
</evidence>
<dbReference type="Pfam" id="PF00005">
    <property type="entry name" value="ABC_tran"/>
    <property type="match status" value="1"/>
</dbReference>
<name>A0A2V5K5M6_9BACL</name>
<keyword evidence="10" id="KW-1185">Reference proteome</keyword>
<dbReference type="GO" id="GO:0016887">
    <property type="term" value="F:ATP hydrolysis activity"/>
    <property type="evidence" value="ECO:0007669"/>
    <property type="project" value="InterPro"/>
</dbReference>
<evidence type="ECO:0000256" key="5">
    <source>
        <dbReference type="ARBA" id="ARBA00022989"/>
    </source>
</evidence>
<dbReference type="PANTHER" id="PTHR24221">
    <property type="entry name" value="ATP-BINDING CASSETTE SUB-FAMILY B"/>
    <property type="match status" value="1"/>
</dbReference>
<accession>A0A2V5K5M6</accession>
<evidence type="ECO:0000313" key="9">
    <source>
        <dbReference type="EMBL" id="PYI54072.1"/>
    </source>
</evidence>
<evidence type="ECO:0000256" key="1">
    <source>
        <dbReference type="ARBA" id="ARBA00004651"/>
    </source>
</evidence>
<keyword evidence="2 7" id="KW-0812">Transmembrane</keyword>
<feature type="transmembrane region" description="Helical" evidence="7">
    <location>
        <begin position="49"/>
        <end position="69"/>
    </location>
</feature>
<dbReference type="SUPFAM" id="SSF52540">
    <property type="entry name" value="P-loop containing nucleoside triphosphate hydrolases"/>
    <property type="match status" value="1"/>
</dbReference>
<dbReference type="InterPro" id="IPR003439">
    <property type="entry name" value="ABC_transporter-like_ATP-bd"/>
</dbReference>
<keyword evidence="6 7" id="KW-0472">Membrane</keyword>
<dbReference type="InterPro" id="IPR036640">
    <property type="entry name" value="ABC1_TM_sf"/>
</dbReference>
<evidence type="ECO:0000256" key="2">
    <source>
        <dbReference type="ARBA" id="ARBA00022692"/>
    </source>
</evidence>
<dbReference type="Gene3D" id="1.20.1560.10">
    <property type="entry name" value="ABC transporter type 1, transmembrane domain"/>
    <property type="match status" value="1"/>
</dbReference>
<evidence type="ECO:0000256" key="4">
    <source>
        <dbReference type="ARBA" id="ARBA00022840"/>
    </source>
</evidence>
<evidence type="ECO:0000256" key="7">
    <source>
        <dbReference type="SAM" id="Phobius"/>
    </source>
</evidence>
<dbReference type="Gene3D" id="3.40.50.300">
    <property type="entry name" value="P-loop containing nucleotide triphosphate hydrolases"/>
    <property type="match status" value="1"/>
</dbReference>
<feature type="domain" description="ABC transporter" evidence="8">
    <location>
        <begin position="332"/>
        <end position="571"/>
    </location>
</feature>
<evidence type="ECO:0000313" key="10">
    <source>
        <dbReference type="Proteomes" id="UP000247476"/>
    </source>
</evidence>
<reference evidence="9 10" key="1">
    <citation type="submission" date="2018-05" db="EMBL/GenBank/DDBJ databases">
        <title>Paenibacillus flagellatus sp. nov., isolated from selenium mineral soil.</title>
        <authorList>
            <person name="Dai X."/>
        </authorList>
    </citation>
    <scope>NUCLEOTIDE SEQUENCE [LARGE SCALE GENOMIC DNA]</scope>
    <source>
        <strain evidence="9 10">DXL2</strain>
    </source>
</reference>
<dbReference type="SUPFAM" id="SSF90123">
    <property type="entry name" value="ABC transporter transmembrane region"/>
    <property type="match status" value="1"/>
</dbReference>
<dbReference type="PROSITE" id="PS50893">
    <property type="entry name" value="ABC_TRANSPORTER_2"/>
    <property type="match status" value="1"/>
</dbReference>
<evidence type="ECO:0000259" key="8">
    <source>
        <dbReference type="PROSITE" id="PS50893"/>
    </source>
</evidence>
<comment type="caution">
    <text evidence="9">The sequence shown here is derived from an EMBL/GenBank/DDBJ whole genome shotgun (WGS) entry which is preliminary data.</text>
</comment>
<sequence length="578" mass="61195">MYRLEKRPVAVAAASLLLAVPIVPAELWLVKTIVDRVEAWTAPEPVGGIVAAAAALALLMAVGNIALGVPAPMAMTRLIEIGSLEERRLLLDKTARLPLASVESPAVQRLRERAGRVSLYDTFNAGLQLAQLTLRSALLLALLLGYGQWLPAAAVCAAAALHAAVSGRASERMERLAREQTEDGRLLRHYADLMTKRGAAAEVRLFGLGGTLAERWGALYGKLSRERWRAVRSAGLRKLGPDLLLASLAGPLLVAVVLQPGADRLTAGDFALLLMALTLLMGQLPEWIAQAAAMRALAMRWDDFRAYMALEEAEGGPSPRTGPDAAPAAVGLQARGLRFRYPGAERDAIDGVGLTIPPGCRAALVGENGSGKSTLVKLLTGLYAPDEGVVAWTDGEARRLAGAGEAGVSAVFQDFTRLCLTLRGNVVLGSAAMAAASAPAERVDAALREALRDAGSGLRDLDAQLGAAFGGIEPSGGEWQKLATARALLRDAGFVFFDEPTAALDPVAEKEAFALFLRVTEGRSALLVTHRLGAAKLADVIYVLKDGKLIESGTHDELLMRPGGEYGRMFRTQAAWYA</sequence>
<dbReference type="GO" id="GO:0034040">
    <property type="term" value="F:ATPase-coupled lipid transmembrane transporter activity"/>
    <property type="evidence" value="ECO:0007669"/>
    <property type="project" value="TreeGrafter"/>
</dbReference>
<keyword evidence="3" id="KW-0547">Nucleotide-binding</keyword>